<evidence type="ECO:0000256" key="1">
    <source>
        <dbReference type="ARBA" id="ARBA00009798"/>
    </source>
</evidence>
<dbReference type="GO" id="GO:0002161">
    <property type="term" value="F:aminoacyl-tRNA deacylase activity"/>
    <property type="evidence" value="ECO:0007669"/>
    <property type="project" value="InterPro"/>
</dbReference>
<dbReference type="Proteomes" id="UP000276770">
    <property type="component" value="Unassembled WGS sequence"/>
</dbReference>
<comment type="caution">
    <text evidence="6">The sequence shown here is derived from an EMBL/GenBank/DDBJ whole genome shotgun (WGS) entry which is preliminary data.</text>
</comment>
<reference evidence="6 7" key="1">
    <citation type="submission" date="2018-10" db="EMBL/GenBank/DDBJ databases">
        <title>Falsibacillus sp. genome draft.</title>
        <authorList>
            <person name="Shi S."/>
        </authorList>
    </citation>
    <scope>NUCLEOTIDE SEQUENCE [LARGE SCALE GENOMIC DNA]</scope>
    <source>
        <strain evidence="6 7">GY 10110</strain>
    </source>
</reference>
<dbReference type="InterPro" id="IPR036754">
    <property type="entry name" value="YbaK/aa-tRNA-synt-asso_dom_sf"/>
</dbReference>
<dbReference type="GO" id="GO:0006412">
    <property type="term" value="P:translation"/>
    <property type="evidence" value="ECO:0007669"/>
    <property type="project" value="UniProtKB-KW"/>
</dbReference>
<keyword evidence="7" id="KW-1185">Reference proteome</keyword>
<feature type="domain" description="YbaK/aminoacyl-tRNA synthetase-associated" evidence="5">
    <location>
        <begin position="33"/>
        <end position="144"/>
    </location>
</feature>
<evidence type="ECO:0000259" key="5">
    <source>
        <dbReference type="Pfam" id="PF04073"/>
    </source>
</evidence>
<comment type="similarity">
    <text evidence="1 4">Belongs to the prolyl-tRNA editing family. YbaK/EbsC subfamily.</text>
</comment>
<dbReference type="Gene3D" id="3.90.960.10">
    <property type="entry name" value="YbaK/aminoacyl-tRNA synthetase-associated domain"/>
    <property type="match status" value="1"/>
</dbReference>
<dbReference type="CDD" id="cd00002">
    <property type="entry name" value="YbaK_deacylase"/>
    <property type="match status" value="1"/>
</dbReference>
<organism evidence="6 7">
    <name type="scientific">Falsibacillus albus</name>
    <dbReference type="NCBI Taxonomy" id="2478915"/>
    <lineage>
        <taxon>Bacteria</taxon>
        <taxon>Bacillati</taxon>
        <taxon>Bacillota</taxon>
        <taxon>Bacilli</taxon>
        <taxon>Bacillales</taxon>
        <taxon>Bacillaceae</taxon>
        <taxon>Falsibacillus</taxon>
    </lineage>
</organism>
<evidence type="ECO:0000256" key="2">
    <source>
        <dbReference type="ARBA" id="ARBA00022917"/>
    </source>
</evidence>
<dbReference type="InterPro" id="IPR004369">
    <property type="entry name" value="Prolyl-tRNA_editing_YbaK/EbsC"/>
</dbReference>
<dbReference type="Pfam" id="PF04073">
    <property type="entry name" value="tRNA_edit"/>
    <property type="match status" value="1"/>
</dbReference>
<dbReference type="PIRSF" id="PIRSF006181">
    <property type="entry name" value="EbsC_YbaK"/>
    <property type="match status" value="1"/>
</dbReference>
<dbReference type="EC" id="4.2.-.-" evidence="4"/>
<dbReference type="GO" id="GO:0016829">
    <property type="term" value="F:lyase activity"/>
    <property type="evidence" value="ECO:0007669"/>
    <property type="project" value="UniProtKB-KW"/>
</dbReference>
<evidence type="ECO:0000313" key="7">
    <source>
        <dbReference type="Proteomes" id="UP000276770"/>
    </source>
</evidence>
<name>A0A3L7JXA5_9BACI</name>
<dbReference type="EMBL" id="RCVZ01000017">
    <property type="protein sequence ID" value="RLQ93072.1"/>
    <property type="molecule type" value="Genomic_DNA"/>
</dbReference>
<dbReference type="RefSeq" id="WP_121682179.1">
    <property type="nucleotide sequence ID" value="NZ_RCVZ01000017.1"/>
</dbReference>
<evidence type="ECO:0000313" key="6">
    <source>
        <dbReference type="EMBL" id="RLQ93072.1"/>
    </source>
</evidence>
<accession>A0A3L7JXA5</accession>
<keyword evidence="2 4" id="KW-0648">Protein biosynthesis</keyword>
<dbReference type="PANTHER" id="PTHR30411:SF0">
    <property type="entry name" value="CYS-TRNA(PRO)_CYS-TRNA(CYS) DEACYLASE YBAK"/>
    <property type="match status" value="1"/>
</dbReference>
<keyword evidence="3 4" id="KW-0456">Lyase</keyword>
<gene>
    <name evidence="6" type="primary">ybaK</name>
    <name evidence="6" type="ORF">D9X91_18740</name>
</gene>
<dbReference type="InterPro" id="IPR007214">
    <property type="entry name" value="YbaK/aa-tRNA-synth-assoc-dom"/>
</dbReference>
<dbReference type="NCBIfam" id="TIGR00011">
    <property type="entry name" value="YbaK_EbsC"/>
    <property type="match status" value="1"/>
</dbReference>
<proteinExistence type="inferred from homology"/>
<dbReference type="AlphaFoldDB" id="A0A3L7JXA5"/>
<protein>
    <recommendedName>
        <fullName evidence="4">Cys-tRNA(Pro)/Cys-tRNA(Cys) deacylase</fullName>
        <ecNumber evidence="4">4.2.-.-</ecNumber>
    </recommendedName>
</protein>
<dbReference type="PANTHER" id="PTHR30411">
    <property type="entry name" value="CYTOPLASMIC PROTEIN"/>
    <property type="match status" value="1"/>
</dbReference>
<dbReference type="SUPFAM" id="SSF55826">
    <property type="entry name" value="YbaK/ProRS associated domain"/>
    <property type="match status" value="1"/>
</dbReference>
<sequence length="155" mass="16775">MKTNAVRILDAKKVDYELITYEIGDGKIDGISVAEKIGRSPESVYKTLVTAGASRQNYVFLVPVHEELDPKKAAKAVGEKKVELIPVKEIQKLTGYVKGGCSPVGMKKAFPTFLDSGVKGLQKVVVSAGKIGLQMELNPEDLMEAIGAKVEDLKK</sequence>
<evidence type="ECO:0000256" key="3">
    <source>
        <dbReference type="ARBA" id="ARBA00023239"/>
    </source>
</evidence>
<evidence type="ECO:0000256" key="4">
    <source>
        <dbReference type="PIRNR" id="PIRNR006181"/>
    </source>
</evidence>
<dbReference type="OrthoDB" id="9809296at2"/>